<name>A0A0R1N4Q1_9LACO</name>
<accession>A0A0R1N4Q1</accession>
<gene>
    <name evidence="2" type="ORF">FD09_GL000805</name>
</gene>
<sequence>MKHENKKLQIFSRSDECYQEREIIMPNKSITFDDFLAQKLKDPAFKRGCEIESAKLEDSVAHMKGVVQHEDDHFLQPSEKSENLFGSRS</sequence>
<evidence type="ECO:0000313" key="3">
    <source>
        <dbReference type="Proteomes" id="UP000051330"/>
    </source>
</evidence>
<feature type="region of interest" description="Disordered" evidence="1">
    <location>
        <begin position="70"/>
        <end position="89"/>
    </location>
</feature>
<organism evidence="2 3">
    <name type="scientific">Schleiferilactobacillus perolens DSM 12744</name>
    <dbReference type="NCBI Taxonomy" id="1423792"/>
    <lineage>
        <taxon>Bacteria</taxon>
        <taxon>Bacillati</taxon>
        <taxon>Bacillota</taxon>
        <taxon>Bacilli</taxon>
        <taxon>Lactobacillales</taxon>
        <taxon>Lactobacillaceae</taxon>
        <taxon>Schleiferilactobacillus</taxon>
    </lineage>
</organism>
<proteinExistence type="predicted"/>
<reference evidence="2 3" key="1">
    <citation type="journal article" date="2015" name="Genome Announc.">
        <title>Expanding the biotechnology potential of lactobacilli through comparative genomics of 213 strains and associated genera.</title>
        <authorList>
            <person name="Sun Z."/>
            <person name="Harris H.M."/>
            <person name="McCann A."/>
            <person name="Guo C."/>
            <person name="Argimon S."/>
            <person name="Zhang W."/>
            <person name="Yang X."/>
            <person name="Jeffery I.B."/>
            <person name="Cooney J.C."/>
            <person name="Kagawa T.F."/>
            <person name="Liu W."/>
            <person name="Song Y."/>
            <person name="Salvetti E."/>
            <person name="Wrobel A."/>
            <person name="Rasinkangas P."/>
            <person name="Parkhill J."/>
            <person name="Rea M.C."/>
            <person name="O'Sullivan O."/>
            <person name="Ritari J."/>
            <person name="Douillard F.P."/>
            <person name="Paul Ross R."/>
            <person name="Yang R."/>
            <person name="Briner A.E."/>
            <person name="Felis G.E."/>
            <person name="de Vos W.M."/>
            <person name="Barrangou R."/>
            <person name="Klaenhammer T.R."/>
            <person name="Caufield P.W."/>
            <person name="Cui Y."/>
            <person name="Zhang H."/>
            <person name="O'Toole P.W."/>
        </authorList>
    </citation>
    <scope>NUCLEOTIDE SEQUENCE [LARGE SCALE GENOMIC DNA]</scope>
    <source>
        <strain evidence="2 3">DSM 12744</strain>
    </source>
</reference>
<keyword evidence="3" id="KW-1185">Reference proteome</keyword>
<evidence type="ECO:0000313" key="2">
    <source>
        <dbReference type="EMBL" id="KRL11080.1"/>
    </source>
</evidence>
<feature type="compositionally biased region" description="Basic and acidic residues" evidence="1">
    <location>
        <begin position="70"/>
        <end position="82"/>
    </location>
</feature>
<dbReference type="STRING" id="1423792.FD09_GL000805"/>
<evidence type="ECO:0000256" key="1">
    <source>
        <dbReference type="SAM" id="MobiDB-lite"/>
    </source>
</evidence>
<dbReference type="Proteomes" id="UP000051330">
    <property type="component" value="Unassembled WGS sequence"/>
</dbReference>
<dbReference type="AlphaFoldDB" id="A0A0R1N4Q1"/>
<dbReference type="RefSeq" id="WP_162261513.1">
    <property type="nucleotide sequence ID" value="NZ_AZEC01000013.1"/>
</dbReference>
<dbReference type="EMBL" id="AZEC01000013">
    <property type="protein sequence ID" value="KRL11080.1"/>
    <property type="molecule type" value="Genomic_DNA"/>
</dbReference>
<protein>
    <submittedName>
        <fullName evidence="2">Uncharacterized protein</fullName>
    </submittedName>
</protein>
<comment type="caution">
    <text evidence="2">The sequence shown here is derived from an EMBL/GenBank/DDBJ whole genome shotgun (WGS) entry which is preliminary data.</text>
</comment>